<protein>
    <submittedName>
        <fullName evidence="1">DUF6509 family protein</fullName>
    </submittedName>
</protein>
<proteinExistence type="predicted"/>
<reference evidence="2" key="1">
    <citation type="journal article" date="2019" name="Int. J. Syst. Evol. Microbiol.">
        <title>The Global Catalogue of Microorganisms (GCM) 10K type strain sequencing project: providing services to taxonomists for standard genome sequencing and annotation.</title>
        <authorList>
            <consortium name="The Broad Institute Genomics Platform"/>
            <consortium name="The Broad Institute Genome Sequencing Center for Infectious Disease"/>
            <person name="Wu L."/>
            <person name="Ma J."/>
        </authorList>
    </citation>
    <scope>NUCLEOTIDE SEQUENCE [LARGE SCALE GENOMIC DNA]</scope>
    <source>
        <strain evidence="2">CCUG 53519</strain>
    </source>
</reference>
<organism evidence="1 2">
    <name type="scientific">Paenibacillus provencensis</name>
    <dbReference type="NCBI Taxonomy" id="441151"/>
    <lineage>
        <taxon>Bacteria</taxon>
        <taxon>Bacillati</taxon>
        <taxon>Bacillota</taxon>
        <taxon>Bacilli</taxon>
        <taxon>Bacillales</taxon>
        <taxon>Paenibacillaceae</taxon>
        <taxon>Paenibacillus</taxon>
    </lineage>
</organism>
<evidence type="ECO:0000313" key="1">
    <source>
        <dbReference type="EMBL" id="MFD1126570.1"/>
    </source>
</evidence>
<dbReference type="Proteomes" id="UP001597169">
    <property type="component" value="Unassembled WGS sequence"/>
</dbReference>
<accession>A0ABW3PXF0</accession>
<comment type="caution">
    <text evidence="1">The sequence shown here is derived from an EMBL/GenBank/DDBJ whole genome shotgun (WGS) entry which is preliminary data.</text>
</comment>
<gene>
    <name evidence="1" type="ORF">ACFQ3J_00075</name>
</gene>
<keyword evidence="2" id="KW-1185">Reference proteome</keyword>
<dbReference type="Pfam" id="PF20119">
    <property type="entry name" value="DUF6509"/>
    <property type="match status" value="1"/>
</dbReference>
<dbReference type="RefSeq" id="WP_091158742.1">
    <property type="nucleotide sequence ID" value="NZ_JBHTKX010000001.1"/>
</dbReference>
<dbReference type="EMBL" id="JBHTKX010000001">
    <property type="protein sequence ID" value="MFD1126570.1"/>
    <property type="molecule type" value="Genomic_DNA"/>
</dbReference>
<sequence length="96" mass="11370">MLEMRSYRFEEVKDPFGILAGTRYEFHIDLDVEEDDELYSENGVYIRVIYRTSEADSGIVKYELYESVTDQYLDFDLEEDEIAVLDAFCKEKLTEV</sequence>
<evidence type="ECO:0000313" key="2">
    <source>
        <dbReference type="Proteomes" id="UP001597169"/>
    </source>
</evidence>
<dbReference type="InterPro" id="IPR045424">
    <property type="entry name" value="DUF6509"/>
</dbReference>
<name>A0ABW3PXF0_9BACL</name>